<evidence type="ECO:0000313" key="7">
    <source>
        <dbReference type="EMBL" id="MEN3534504.1"/>
    </source>
</evidence>
<dbReference type="InterPro" id="IPR050109">
    <property type="entry name" value="HTH-type_TetR-like_transc_reg"/>
</dbReference>
<dbReference type="InterPro" id="IPR009057">
    <property type="entry name" value="Homeodomain-like_sf"/>
</dbReference>
<keyword evidence="8" id="KW-1185">Reference proteome</keyword>
<evidence type="ECO:0000256" key="2">
    <source>
        <dbReference type="ARBA" id="ARBA00023015"/>
    </source>
</evidence>
<dbReference type="SUPFAM" id="SSF48498">
    <property type="entry name" value="Tetracyclin repressor-like, C-terminal domain"/>
    <property type="match status" value="1"/>
</dbReference>
<comment type="caution">
    <text evidence="7">The sequence shown here is derived from an EMBL/GenBank/DDBJ whole genome shotgun (WGS) entry which is preliminary data.</text>
</comment>
<dbReference type="Gene3D" id="1.10.357.10">
    <property type="entry name" value="Tetracycline Repressor, domain 2"/>
    <property type="match status" value="1"/>
</dbReference>
<dbReference type="InterPro" id="IPR001647">
    <property type="entry name" value="HTH_TetR"/>
</dbReference>
<dbReference type="EMBL" id="JBDJAW010000003">
    <property type="protein sequence ID" value="MEN3534504.1"/>
    <property type="molecule type" value="Genomic_DNA"/>
</dbReference>
<keyword evidence="1" id="KW-0678">Repressor</keyword>
<name>A0ABV0AGN7_9ACTN</name>
<reference evidence="7 8" key="1">
    <citation type="submission" date="2024-05" db="EMBL/GenBank/DDBJ databases">
        <title>Microbispora sp.ZYX-F-249.</title>
        <authorList>
            <person name="Xie H."/>
        </authorList>
    </citation>
    <scope>NUCLEOTIDE SEQUENCE [LARGE SCALE GENOMIC DNA]</scope>
    <source>
        <strain evidence="7 8">ZYX-F-249</strain>
    </source>
</reference>
<dbReference type="InterPro" id="IPR003012">
    <property type="entry name" value="Tet_transcr_reg_TetR"/>
</dbReference>
<dbReference type="Pfam" id="PF02909">
    <property type="entry name" value="TetR_C_1"/>
    <property type="match status" value="1"/>
</dbReference>
<keyword evidence="3 5" id="KW-0238">DNA-binding</keyword>
<sequence length="214" mass="22766">MTDTGGTVEGRPVRPTLSHAYIVAVALALIDRAGLDKFSMRKLGAELGVDAMAVYRYFSDQEALFDGIAEALFDELDVDSLPWEASWRELAAETARRMRDALLRHPHAVTIFATRPVRSAAAISCGDRAVAVLCDAGFTPVQAVQAVRCLQEFTVGHVLALTAAQLGGLRRSRKPAAGSPGYNLLALGADGAGRGDHFAMGLTALLDGFERLVG</sequence>
<feature type="DNA-binding region" description="H-T-H motif" evidence="5">
    <location>
        <begin position="39"/>
        <end position="58"/>
    </location>
</feature>
<dbReference type="InterPro" id="IPR036271">
    <property type="entry name" value="Tet_transcr_reg_TetR-rel_C_sf"/>
</dbReference>
<dbReference type="InterPro" id="IPR004111">
    <property type="entry name" value="Repressor_TetR_C"/>
</dbReference>
<gene>
    <name evidence="7" type="ORF">AAH991_05265</name>
</gene>
<evidence type="ECO:0000256" key="1">
    <source>
        <dbReference type="ARBA" id="ARBA00022491"/>
    </source>
</evidence>
<keyword evidence="2" id="KW-0805">Transcription regulation</keyword>
<dbReference type="PANTHER" id="PTHR30055:SF151">
    <property type="entry name" value="TRANSCRIPTIONAL REGULATORY PROTEIN"/>
    <property type="match status" value="1"/>
</dbReference>
<keyword evidence="4" id="KW-0804">Transcription</keyword>
<evidence type="ECO:0000256" key="4">
    <source>
        <dbReference type="ARBA" id="ARBA00023163"/>
    </source>
</evidence>
<dbReference type="PROSITE" id="PS50977">
    <property type="entry name" value="HTH_TETR_2"/>
    <property type="match status" value="1"/>
</dbReference>
<dbReference type="PRINTS" id="PR00400">
    <property type="entry name" value="TETREPRESSOR"/>
</dbReference>
<dbReference type="Pfam" id="PF00440">
    <property type="entry name" value="TetR_N"/>
    <property type="match status" value="1"/>
</dbReference>
<dbReference type="SUPFAM" id="SSF46689">
    <property type="entry name" value="Homeodomain-like"/>
    <property type="match status" value="1"/>
</dbReference>
<evidence type="ECO:0000256" key="3">
    <source>
        <dbReference type="ARBA" id="ARBA00023125"/>
    </source>
</evidence>
<accession>A0ABV0AGN7</accession>
<organism evidence="7 8">
    <name type="scientific">Microbispora maris</name>
    <dbReference type="NCBI Taxonomy" id="3144104"/>
    <lineage>
        <taxon>Bacteria</taxon>
        <taxon>Bacillati</taxon>
        <taxon>Actinomycetota</taxon>
        <taxon>Actinomycetes</taxon>
        <taxon>Streptosporangiales</taxon>
        <taxon>Streptosporangiaceae</taxon>
        <taxon>Microbispora</taxon>
    </lineage>
</organism>
<proteinExistence type="predicted"/>
<dbReference type="Proteomes" id="UP001447516">
    <property type="component" value="Unassembled WGS sequence"/>
</dbReference>
<evidence type="ECO:0000259" key="6">
    <source>
        <dbReference type="PROSITE" id="PS50977"/>
    </source>
</evidence>
<dbReference type="RefSeq" id="WP_346224598.1">
    <property type="nucleotide sequence ID" value="NZ_JBDJAW010000003.1"/>
</dbReference>
<dbReference type="PANTHER" id="PTHR30055">
    <property type="entry name" value="HTH-TYPE TRANSCRIPTIONAL REGULATOR RUTR"/>
    <property type="match status" value="1"/>
</dbReference>
<feature type="domain" description="HTH tetR-type" evidence="6">
    <location>
        <begin position="16"/>
        <end position="76"/>
    </location>
</feature>
<protein>
    <submittedName>
        <fullName evidence="7">TetR/AcrR family transcriptional regulator C-terminal domain-containing protein</fullName>
    </submittedName>
</protein>
<evidence type="ECO:0000313" key="8">
    <source>
        <dbReference type="Proteomes" id="UP001447516"/>
    </source>
</evidence>
<evidence type="ECO:0000256" key="5">
    <source>
        <dbReference type="PROSITE-ProRule" id="PRU00335"/>
    </source>
</evidence>